<comment type="similarity">
    <text evidence="5">Belongs to the class I-like SAM-binding methyltransferase superfamily. rRNA adenine N(6)-methyltransferase family.</text>
</comment>
<keyword evidence="8" id="KW-1185">Reference proteome</keyword>
<name>A0A2P2DVA7_9LEPT</name>
<sequence>MAANGWNAQKKFGQNFLIDPPSIQFIIQSSVPYIEAPEIEIAEIGIGLGSLTYPILQLNRKSHLFEIDTAYIQIAEREILPKFQQSILYPGDALSRLIEIKDLPIFLFGNLPYHLTSDILTLIATEFSRWRGGIFMVQKEFAIRVCEEISSLSLFLDAIVETKLLKHIHKNCFYPIPKIDSSLIRLVPKQLQERMFRSKDEIELYSRFLRTVFWGKRKQMSVSLRESPFSQDRDFQEAVLKAFSNLGISGKKRPEELNREQFLNLGQELLDALSK</sequence>
<dbReference type="InterPro" id="IPR029063">
    <property type="entry name" value="SAM-dependent_MTases_sf"/>
</dbReference>
<dbReference type="PANTHER" id="PTHR11727:SF7">
    <property type="entry name" value="DIMETHYLADENOSINE TRANSFERASE-RELATED"/>
    <property type="match status" value="1"/>
</dbReference>
<evidence type="ECO:0000256" key="4">
    <source>
        <dbReference type="ARBA" id="ARBA00022884"/>
    </source>
</evidence>
<evidence type="ECO:0000256" key="2">
    <source>
        <dbReference type="ARBA" id="ARBA00022679"/>
    </source>
</evidence>
<keyword evidence="3 5" id="KW-0949">S-adenosyl-L-methionine</keyword>
<dbReference type="RefSeq" id="WP_369689606.1">
    <property type="nucleotide sequence ID" value="NZ_BFBB01000001.1"/>
</dbReference>
<dbReference type="GO" id="GO:0003723">
    <property type="term" value="F:RNA binding"/>
    <property type="evidence" value="ECO:0007669"/>
    <property type="project" value="UniProtKB-UniRule"/>
</dbReference>
<dbReference type="GO" id="GO:0005829">
    <property type="term" value="C:cytosol"/>
    <property type="evidence" value="ECO:0007669"/>
    <property type="project" value="TreeGrafter"/>
</dbReference>
<dbReference type="InterPro" id="IPR023165">
    <property type="entry name" value="rRNA_Ade_diMease-like_C"/>
</dbReference>
<feature type="binding site" evidence="5">
    <location>
        <position position="110"/>
    </location>
    <ligand>
        <name>S-adenosyl-L-methionine</name>
        <dbReference type="ChEBI" id="CHEBI:59789"/>
    </ligand>
</feature>
<reference evidence="7 8" key="1">
    <citation type="submission" date="2018-02" db="EMBL/GenBank/DDBJ databases">
        <title>Novel Leptospira species isolated from soil and water in Japan.</title>
        <authorList>
            <person name="Nakao R."/>
            <person name="Masuzawa T."/>
        </authorList>
    </citation>
    <scope>NUCLEOTIDE SEQUENCE [LARGE SCALE GENOMIC DNA]</scope>
    <source>
        <strain evidence="7 8">YH101</strain>
    </source>
</reference>
<dbReference type="PANTHER" id="PTHR11727">
    <property type="entry name" value="DIMETHYLADENOSINE TRANSFERASE"/>
    <property type="match status" value="1"/>
</dbReference>
<evidence type="ECO:0000259" key="6">
    <source>
        <dbReference type="SMART" id="SM00650"/>
    </source>
</evidence>
<dbReference type="SMART" id="SM00650">
    <property type="entry name" value="rADc"/>
    <property type="match status" value="1"/>
</dbReference>
<feature type="binding site" evidence="5">
    <location>
        <position position="15"/>
    </location>
    <ligand>
        <name>S-adenosyl-L-methionine</name>
        <dbReference type="ChEBI" id="CHEBI:59789"/>
    </ligand>
</feature>
<feature type="binding site" evidence="5">
    <location>
        <position position="45"/>
    </location>
    <ligand>
        <name>S-adenosyl-L-methionine</name>
        <dbReference type="ChEBI" id="CHEBI:59789"/>
    </ligand>
</feature>
<dbReference type="Gene3D" id="1.10.8.100">
    <property type="entry name" value="Ribosomal RNA adenine dimethylase-like, domain 2"/>
    <property type="match status" value="1"/>
</dbReference>
<dbReference type="InterPro" id="IPR020598">
    <property type="entry name" value="rRNA_Ade_methylase_Trfase_N"/>
</dbReference>
<dbReference type="InterPro" id="IPR001737">
    <property type="entry name" value="KsgA/Erm"/>
</dbReference>
<dbReference type="Proteomes" id="UP000245133">
    <property type="component" value="Unassembled WGS sequence"/>
</dbReference>
<accession>A0A2P2DVA7</accession>
<dbReference type="PROSITE" id="PS51689">
    <property type="entry name" value="SAM_RNA_A_N6_MT"/>
    <property type="match status" value="1"/>
</dbReference>
<protein>
    <submittedName>
        <fullName evidence="7">Ribosomal RNA small subunit methyltransferase A</fullName>
    </submittedName>
</protein>
<organism evidence="7 8">
    <name type="scientific">Leptospira ryugenii</name>
    <dbReference type="NCBI Taxonomy" id="1917863"/>
    <lineage>
        <taxon>Bacteria</taxon>
        <taxon>Pseudomonadati</taxon>
        <taxon>Spirochaetota</taxon>
        <taxon>Spirochaetia</taxon>
        <taxon>Leptospirales</taxon>
        <taxon>Leptospiraceae</taxon>
        <taxon>Leptospira</taxon>
    </lineage>
</organism>
<feature type="binding site" evidence="5">
    <location>
        <position position="92"/>
    </location>
    <ligand>
        <name>S-adenosyl-L-methionine</name>
        <dbReference type="ChEBI" id="CHEBI:59789"/>
    </ligand>
</feature>
<dbReference type="Pfam" id="PF00398">
    <property type="entry name" value="RrnaAD"/>
    <property type="match status" value="1"/>
</dbReference>
<keyword evidence="4 5" id="KW-0694">RNA-binding</keyword>
<dbReference type="AlphaFoldDB" id="A0A2P2DVA7"/>
<feature type="domain" description="Ribosomal RNA adenine methylase transferase N-terminal" evidence="6">
    <location>
        <begin position="26"/>
        <end position="190"/>
    </location>
</feature>
<feature type="binding site" evidence="5">
    <location>
        <position position="17"/>
    </location>
    <ligand>
        <name>S-adenosyl-L-methionine</name>
        <dbReference type="ChEBI" id="CHEBI:59789"/>
    </ligand>
</feature>
<evidence type="ECO:0000313" key="8">
    <source>
        <dbReference type="Proteomes" id="UP000245133"/>
    </source>
</evidence>
<dbReference type="GO" id="GO:0000179">
    <property type="term" value="F:rRNA (adenine-N6,N6-)-dimethyltransferase activity"/>
    <property type="evidence" value="ECO:0007669"/>
    <property type="project" value="UniProtKB-UniRule"/>
</dbReference>
<keyword evidence="2 5" id="KW-0808">Transferase</keyword>
<dbReference type="EMBL" id="BFBB01000001">
    <property type="protein sequence ID" value="GBF48576.1"/>
    <property type="molecule type" value="Genomic_DNA"/>
</dbReference>
<evidence type="ECO:0000313" key="7">
    <source>
        <dbReference type="EMBL" id="GBF48576.1"/>
    </source>
</evidence>
<comment type="caution">
    <text evidence="7">The sequence shown here is derived from an EMBL/GenBank/DDBJ whole genome shotgun (WGS) entry which is preliminary data.</text>
</comment>
<dbReference type="Gene3D" id="3.40.50.150">
    <property type="entry name" value="Vaccinia Virus protein VP39"/>
    <property type="match status" value="1"/>
</dbReference>
<evidence type="ECO:0000256" key="1">
    <source>
        <dbReference type="ARBA" id="ARBA00022603"/>
    </source>
</evidence>
<proteinExistence type="inferred from homology"/>
<keyword evidence="1 5" id="KW-0489">Methyltransferase</keyword>
<feature type="binding site" evidence="5">
    <location>
        <position position="66"/>
    </location>
    <ligand>
        <name>S-adenosyl-L-methionine</name>
        <dbReference type="ChEBI" id="CHEBI:59789"/>
    </ligand>
</feature>
<dbReference type="SUPFAM" id="SSF53335">
    <property type="entry name" value="S-adenosyl-L-methionine-dependent methyltransferases"/>
    <property type="match status" value="1"/>
</dbReference>
<evidence type="ECO:0000256" key="5">
    <source>
        <dbReference type="PROSITE-ProRule" id="PRU01026"/>
    </source>
</evidence>
<gene>
    <name evidence="7" type="primary">rsmA</name>
    <name evidence="7" type="ORF">LPTSP4_00750</name>
</gene>
<evidence type="ECO:0000256" key="3">
    <source>
        <dbReference type="ARBA" id="ARBA00022691"/>
    </source>
</evidence>